<organism evidence="2 3">
    <name type="scientific">Scytalidium lignicola</name>
    <name type="common">Hyphomycete</name>
    <dbReference type="NCBI Taxonomy" id="5539"/>
    <lineage>
        <taxon>Eukaryota</taxon>
        <taxon>Fungi</taxon>
        <taxon>Dikarya</taxon>
        <taxon>Ascomycota</taxon>
        <taxon>Pezizomycotina</taxon>
        <taxon>Leotiomycetes</taxon>
        <taxon>Leotiomycetes incertae sedis</taxon>
        <taxon>Scytalidium</taxon>
    </lineage>
</organism>
<gene>
    <name evidence="2" type="ORF">B7463_g772</name>
</gene>
<dbReference type="EMBL" id="NCSJ02000007">
    <property type="protein sequence ID" value="RFU35540.1"/>
    <property type="molecule type" value="Genomic_DNA"/>
</dbReference>
<evidence type="ECO:0000313" key="2">
    <source>
        <dbReference type="EMBL" id="RFU35540.1"/>
    </source>
</evidence>
<accession>A0A3E2HQ96</accession>
<protein>
    <submittedName>
        <fullName evidence="2">Uncharacterized protein</fullName>
    </submittedName>
</protein>
<keyword evidence="3" id="KW-1185">Reference proteome</keyword>
<dbReference type="AlphaFoldDB" id="A0A3E2HQ96"/>
<feature type="region of interest" description="Disordered" evidence="1">
    <location>
        <begin position="1"/>
        <end position="24"/>
    </location>
</feature>
<dbReference type="Proteomes" id="UP000258309">
    <property type="component" value="Unassembled WGS sequence"/>
</dbReference>
<dbReference type="Pfam" id="PF11951">
    <property type="entry name" value="Fungal_trans_2"/>
    <property type="match status" value="1"/>
</dbReference>
<dbReference type="PANTHER" id="PTHR38111:SF9">
    <property type="entry name" value="ZN(2)-C6 FUNGAL-TYPE DOMAIN-CONTAINING PROTEIN"/>
    <property type="match status" value="1"/>
</dbReference>
<dbReference type="OrthoDB" id="3525185at2759"/>
<evidence type="ECO:0000313" key="3">
    <source>
        <dbReference type="Proteomes" id="UP000258309"/>
    </source>
</evidence>
<sequence>MPASQPTKPSKSNPNSGFQAESSPGSALFLPPQTLTPNQTINLNAFKENILISHLLKNLFVEYTNTKLHNDCDSWILYALQKQDTDSTSYVSALALAAAFFGRVQKDMAVLEQGTRNYGRALRQLKTDLGYPERAATYFTVSSALLLSIYELVVFSNISGWLEHFNGIGILVGDYGNELS</sequence>
<evidence type="ECO:0000256" key="1">
    <source>
        <dbReference type="SAM" id="MobiDB-lite"/>
    </source>
</evidence>
<dbReference type="InterPro" id="IPR053178">
    <property type="entry name" value="Osmoadaptation_assoc"/>
</dbReference>
<name>A0A3E2HQ96_SCYLI</name>
<dbReference type="InterPro" id="IPR021858">
    <property type="entry name" value="Fun_TF"/>
</dbReference>
<feature type="non-terminal residue" evidence="2">
    <location>
        <position position="1"/>
    </location>
</feature>
<dbReference type="PANTHER" id="PTHR38111">
    <property type="entry name" value="ZN(2)-C6 FUNGAL-TYPE DOMAIN-CONTAINING PROTEIN-RELATED"/>
    <property type="match status" value="1"/>
</dbReference>
<proteinExistence type="predicted"/>
<reference evidence="2 3" key="1">
    <citation type="submission" date="2018-05" db="EMBL/GenBank/DDBJ databases">
        <title>Draft genome sequence of Scytalidium lignicola DSM 105466, a ubiquitous saprotrophic fungus.</title>
        <authorList>
            <person name="Buettner E."/>
            <person name="Gebauer A.M."/>
            <person name="Hofrichter M."/>
            <person name="Liers C."/>
            <person name="Kellner H."/>
        </authorList>
    </citation>
    <scope>NUCLEOTIDE SEQUENCE [LARGE SCALE GENOMIC DNA]</scope>
    <source>
        <strain evidence="2 3">DSM 105466</strain>
    </source>
</reference>
<feature type="non-terminal residue" evidence="2">
    <location>
        <position position="180"/>
    </location>
</feature>
<comment type="caution">
    <text evidence="2">The sequence shown here is derived from an EMBL/GenBank/DDBJ whole genome shotgun (WGS) entry which is preliminary data.</text>
</comment>